<evidence type="ECO:0000313" key="6">
    <source>
        <dbReference type="EMBL" id="MFC6713646.1"/>
    </source>
</evidence>
<dbReference type="PANTHER" id="PTHR43785">
    <property type="entry name" value="GAMMA-GLUTAMYLPUTRESCINE SYNTHETASE"/>
    <property type="match status" value="1"/>
</dbReference>
<dbReference type="PANTHER" id="PTHR43785:SF12">
    <property type="entry name" value="TYPE-1 GLUTAMINE SYNTHETASE 2"/>
    <property type="match status" value="1"/>
</dbReference>
<feature type="domain" description="GS catalytic" evidence="5">
    <location>
        <begin position="114"/>
        <end position="450"/>
    </location>
</feature>
<comment type="caution">
    <text evidence="6">The sequence shown here is derived from an EMBL/GenBank/DDBJ whole genome shotgun (WGS) entry which is preliminary data.</text>
</comment>
<accession>A0ABW2ASF5</accession>
<evidence type="ECO:0000256" key="2">
    <source>
        <dbReference type="ARBA" id="ARBA00022598"/>
    </source>
</evidence>
<dbReference type="Pfam" id="PF00120">
    <property type="entry name" value="Gln-synt_C"/>
    <property type="match status" value="1"/>
</dbReference>
<gene>
    <name evidence="6" type="ORF">ACFQBT_07285</name>
</gene>
<evidence type="ECO:0000256" key="4">
    <source>
        <dbReference type="RuleBase" id="RU000384"/>
    </source>
</evidence>
<dbReference type="Gene3D" id="3.30.590.10">
    <property type="entry name" value="Glutamine synthetase/guanido kinase, catalytic domain"/>
    <property type="match status" value="1"/>
</dbReference>
<evidence type="ECO:0000259" key="5">
    <source>
        <dbReference type="PROSITE" id="PS51987"/>
    </source>
</evidence>
<dbReference type="RefSeq" id="WP_377821571.1">
    <property type="nucleotide sequence ID" value="NZ_JBHSWJ010000002.1"/>
</dbReference>
<dbReference type="EMBL" id="JBHSWJ010000002">
    <property type="protein sequence ID" value="MFC6713646.1"/>
    <property type="molecule type" value="Genomic_DNA"/>
</dbReference>
<dbReference type="SUPFAM" id="SSF55931">
    <property type="entry name" value="Glutamine synthetase/guanido kinase"/>
    <property type="match status" value="1"/>
</dbReference>
<dbReference type="PROSITE" id="PS51987">
    <property type="entry name" value="GS_CATALYTIC"/>
    <property type="match status" value="1"/>
</dbReference>
<dbReference type="Gene3D" id="3.10.20.70">
    <property type="entry name" value="Glutamine synthetase, N-terminal domain"/>
    <property type="match status" value="1"/>
</dbReference>
<protein>
    <submittedName>
        <fullName evidence="6">Glutamine synthetase</fullName>
    </submittedName>
</protein>
<keyword evidence="7" id="KW-1185">Reference proteome</keyword>
<sequence>MVSDGSTLSAQRAELAAAGVRFVAGWATNASNLVHAKTMPLVRFADFVTSGAGMSPVYNGYSLDATIQFTPYYGAVGDLRLRLVPETVRPLGGGLAIGATRAVDQHGNADVCAPRNILERVAAETAAAGFTPLVGHELEFTLVNPDASLIDVPSWTPYGLGPVIGLEGFLDDLVSQSATAGVSLEQVHAEYGAMQVEVSLPPAPPVTAADTVVVAKTVIGRVARKHGMMPSFSPVPIAGGVGNGAHQHFSLSRGGKSIFAEGDGTRGMTAEGEHAIAGVLSALPEAQAVFAGSVLSGTRLAPGLWSGATVCWGTENREASVRFLQGGPANPHGANVEVKIIDPSANPYLASAVILGLAVRGVAGSAVLPPETTDDPSGLDDRARAAAGLTVLPTDQRAVLDTFENSALMDEILGPQAVAALLAVRRHEVEVYGEQDPAERSAALRLAWTV</sequence>
<dbReference type="Proteomes" id="UP001596356">
    <property type="component" value="Unassembled WGS sequence"/>
</dbReference>
<comment type="similarity">
    <text evidence="1 3 4">Belongs to the glutamine synthetase family.</text>
</comment>
<proteinExistence type="inferred from homology"/>
<dbReference type="InterPro" id="IPR036651">
    <property type="entry name" value="Gln_synt_N_sf"/>
</dbReference>
<reference evidence="7" key="1">
    <citation type="journal article" date="2019" name="Int. J. Syst. Evol. Microbiol.">
        <title>The Global Catalogue of Microorganisms (GCM) 10K type strain sequencing project: providing services to taxonomists for standard genome sequencing and annotation.</title>
        <authorList>
            <consortium name="The Broad Institute Genomics Platform"/>
            <consortium name="The Broad Institute Genome Sequencing Center for Infectious Disease"/>
            <person name="Wu L."/>
            <person name="Ma J."/>
        </authorList>
    </citation>
    <scope>NUCLEOTIDE SEQUENCE [LARGE SCALE GENOMIC DNA]</scope>
    <source>
        <strain evidence="7">NBRC 106593</strain>
    </source>
</reference>
<evidence type="ECO:0000256" key="1">
    <source>
        <dbReference type="ARBA" id="ARBA00009897"/>
    </source>
</evidence>
<name>A0ABW2ASF5_9MICO</name>
<dbReference type="InterPro" id="IPR008146">
    <property type="entry name" value="Gln_synth_cat_dom"/>
</dbReference>
<evidence type="ECO:0000313" key="7">
    <source>
        <dbReference type="Proteomes" id="UP001596356"/>
    </source>
</evidence>
<keyword evidence="2" id="KW-0436">Ligase</keyword>
<organism evidence="6 7">
    <name type="scientific">Branchiibius cervicis</name>
    <dbReference type="NCBI Taxonomy" id="908252"/>
    <lineage>
        <taxon>Bacteria</taxon>
        <taxon>Bacillati</taxon>
        <taxon>Actinomycetota</taxon>
        <taxon>Actinomycetes</taxon>
        <taxon>Micrococcales</taxon>
        <taxon>Dermacoccaceae</taxon>
        <taxon>Branchiibius</taxon>
    </lineage>
</organism>
<evidence type="ECO:0000256" key="3">
    <source>
        <dbReference type="PROSITE-ProRule" id="PRU01331"/>
    </source>
</evidence>
<dbReference type="InterPro" id="IPR014746">
    <property type="entry name" value="Gln_synth/guanido_kin_cat_dom"/>
</dbReference>
<dbReference type="SMART" id="SM01230">
    <property type="entry name" value="Gln-synt_C"/>
    <property type="match status" value="1"/>
</dbReference>